<dbReference type="PANTHER" id="PTHR39183">
    <property type="entry name" value="SPORE COAT PROTEIN F-LIKE PROTEIN YHCQ"/>
    <property type="match status" value="1"/>
</dbReference>
<organism evidence="1 2">
    <name type="scientific">Niallia taxi</name>
    <dbReference type="NCBI Taxonomy" id="2499688"/>
    <lineage>
        <taxon>Bacteria</taxon>
        <taxon>Bacillati</taxon>
        <taxon>Bacillota</taxon>
        <taxon>Bacilli</taxon>
        <taxon>Bacillales</taxon>
        <taxon>Bacillaceae</taxon>
        <taxon>Niallia</taxon>
    </lineage>
</organism>
<sequence length="75" mass="8657">METNGLANHETLELHEMLNFKTTCVIKSKMMSGVVFDQELKALMEKDVQQSIQALEYLQNFYKMPNPAAEVNYND</sequence>
<keyword evidence="2" id="KW-1185">Reference proteome</keyword>
<dbReference type="RefSeq" id="WP_127738668.1">
    <property type="nucleotide sequence ID" value="NZ_CP196003.1"/>
</dbReference>
<dbReference type="GeneID" id="87618906"/>
<dbReference type="PANTHER" id="PTHR39183:SF1">
    <property type="entry name" value="SPORE COAT PROTEIN F-LIKE PROTEIN YHCQ"/>
    <property type="match status" value="1"/>
</dbReference>
<evidence type="ECO:0000313" key="1">
    <source>
        <dbReference type="EMBL" id="RVT62717.1"/>
    </source>
</evidence>
<name>A0A3S2TX85_9BACI</name>
<evidence type="ECO:0000313" key="2">
    <source>
        <dbReference type="Proteomes" id="UP000288024"/>
    </source>
</evidence>
<dbReference type="AlphaFoldDB" id="A0A3S2TX85"/>
<keyword evidence="1" id="KW-0167">Capsid protein</keyword>
<comment type="caution">
    <text evidence="1">The sequence shown here is derived from an EMBL/GenBank/DDBJ whole genome shotgun (WGS) entry which is preliminary data.</text>
</comment>
<dbReference type="EMBL" id="RZTZ01000004">
    <property type="protein sequence ID" value="RVT62717.1"/>
    <property type="molecule type" value="Genomic_DNA"/>
</dbReference>
<proteinExistence type="predicted"/>
<keyword evidence="1" id="KW-0946">Virion</keyword>
<dbReference type="InterPro" id="IPR012851">
    <property type="entry name" value="Spore_coat_CotF-like"/>
</dbReference>
<gene>
    <name evidence="1" type="ORF">EM808_13230</name>
</gene>
<dbReference type="Proteomes" id="UP000288024">
    <property type="component" value="Unassembled WGS sequence"/>
</dbReference>
<protein>
    <submittedName>
        <fullName evidence="1">Spore coat protein</fullName>
    </submittedName>
</protein>
<reference evidence="1 2" key="1">
    <citation type="submission" date="2019-01" db="EMBL/GenBank/DDBJ databases">
        <title>Bacillus sp. M5HDSG1-1, whole genome shotgun sequence.</title>
        <authorList>
            <person name="Tuo L."/>
        </authorList>
    </citation>
    <scope>NUCLEOTIDE SEQUENCE [LARGE SCALE GENOMIC DNA]</scope>
    <source>
        <strain evidence="1 2">M5HDSG1-1</strain>
    </source>
</reference>
<accession>A0A3S2TX85</accession>